<evidence type="ECO:0000256" key="2">
    <source>
        <dbReference type="ARBA" id="ARBA00022448"/>
    </source>
</evidence>
<evidence type="ECO:0000313" key="5">
    <source>
        <dbReference type="EMBL" id="SPQ94136.1"/>
    </source>
</evidence>
<dbReference type="Pfam" id="PF01990">
    <property type="entry name" value="ATP-synt_F"/>
    <property type="match status" value="1"/>
</dbReference>
<evidence type="ECO:0000313" key="6">
    <source>
        <dbReference type="Proteomes" id="UP000290189"/>
    </source>
</evidence>
<comment type="similarity">
    <text evidence="1">Belongs to the V-ATPase F subunit family.</text>
</comment>
<dbReference type="EMBL" id="OVEO01000002">
    <property type="protein sequence ID" value="SPQ94136.1"/>
    <property type="molecule type" value="Genomic_DNA"/>
</dbReference>
<dbReference type="Gene3D" id="3.40.50.10580">
    <property type="entry name" value="ATPase, V1 complex, subunit F"/>
    <property type="match status" value="1"/>
</dbReference>
<name>A0A3P3Y1S2_PLABS</name>
<geneLocation type="mitochondrion" evidence="5"/>
<dbReference type="InterPro" id="IPR008218">
    <property type="entry name" value="ATPase_V1-cplx_f_g_su"/>
</dbReference>
<sequence>MRRSSTDPEGQTALYSTPATRRAGLVSQTEAFLVDKRVAVLRKEVPVVMCAAVYGAPSAGALVAVIGDEDTVTGFLLTGIGDRTNGQSNFLVVNSKTSVETIEQAFKSMTSRKDIAMILINQHVADQIRHLVNQYDKPIPTVLEIPSKDVPYDENKDSVMKRVKQLMGRD</sequence>
<dbReference type="AlphaFoldDB" id="A0A3P3Y1S2"/>
<organism evidence="5 6">
    <name type="scientific">Plasmodiophora brassicae</name>
    <name type="common">Clubroot disease agent</name>
    <dbReference type="NCBI Taxonomy" id="37360"/>
    <lineage>
        <taxon>Eukaryota</taxon>
        <taxon>Sar</taxon>
        <taxon>Rhizaria</taxon>
        <taxon>Endomyxa</taxon>
        <taxon>Phytomyxea</taxon>
        <taxon>Plasmodiophorida</taxon>
        <taxon>Plasmodiophoridae</taxon>
        <taxon>Plasmodiophora</taxon>
    </lineage>
</organism>
<keyword evidence="4" id="KW-0406">Ion transport</keyword>
<dbReference type="NCBIfam" id="TIGR01101">
    <property type="entry name" value="V_ATP_synt_F"/>
    <property type="match status" value="1"/>
</dbReference>
<dbReference type="InterPro" id="IPR005772">
    <property type="entry name" value="ATPase_V1-cplx_fsu_euk"/>
</dbReference>
<keyword evidence="2" id="KW-0813">Transport</keyword>
<keyword evidence="3" id="KW-0375">Hydrogen ion transport</keyword>
<proteinExistence type="inferred from homology"/>
<keyword evidence="5" id="KW-0496">Mitochondrion</keyword>
<protein>
    <recommendedName>
        <fullName evidence="7">V-type proton ATPase subunit F</fullName>
    </recommendedName>
</protein>
<accession>A0A3P3Y1S2</accession>
<evidence type="ECO:0008006" key="7">
    <source>
        <dbReference type="Google" id="ProtNLM"/>
    </source>
</evidence>
<dbReference type="FunFam" id="3.40.50.10580:FF:000004">
    <property type="entry name" value="V-type proton ATPase subunit F"/>
    <property type="match status" value="1"/>
</dbReference>
<evidence type="ECO:0000256" key="1">
    <source>
        <dbReference type="ARBA" id="ARBA00010148"/>
    </source>
</evidence>
<evidence type="ECO:0000256" key="4">
    <source>
        <dbReference type="ARBA" id="ARBA00023065"/>
    </source>
</evidence>
<dbReference type="PANTHER" id="PTHR13861:SF2">
    <property type="entry name" value="V-TYPE PROTON ATPASE SUBUNIT F"/>
    <property type="match status" value="1"/>
</dbReference>
<dbReference type="GO" id="GO:0033180">
    <property type="term" value="C:proton-transporting V-type ATPase, V1 domain"/>
    <property type="evidence" value="ECO:0007669"/>
    <property type="project" value="InterPro"/>
</dbReference>
<dbReference type="GO" id="GO:0046961">
    <property type="term" value="F:proton-transporting ATPase activity, rotational mechanism"/>
    <property type="evidence" value="ECO:0007669"/>
    <property type="project" value="InterPro"/>
</dbReference>
<dbReference type="SUPFAM" id="SSF159468">
    <property type="entry name" value="AtpF-like"/>
    <property type="match status" value="1"/>
</dbReference>
<evidence type="ECO:0000256" key="3">
    <source>
        <dbReference type="ARBA" id="ARBA00022781"/>
    </source>
</evidence>
<dbReference type="InterPro" id="IPR036906">
    <property type="entry name" value="ATPase_V1_fsu_sf"/>
</dbReference>
<dbReference type="PANTHER" id="PTHR13861">
    <property type="entry name" value="VACUOLAR ATP SYNTHASE SUBUNIT F"/>
    <property type="match status" value="1"/>
</dbReference>
<gene>
    <name evidence="5" type="ORF">PLBR_LOCUS1351</name>
</gene>
<reference evidence="5 6" key="1">
    <citation type="submission" date="2018-03" db="EMBL/GenBank/DDBJ databases">
        <authorList>
            <person name="Fogelqvist J."/>
        </authorList>
    </citation>
    <scope>NUCLEOTIDE SEQUENCE [LARGE SCALE GENOMIC DNA]</scope>
</reference>
<dbReference type="Proteomes" id="UP000290189">
    <property type="component" value="Unassembled WGS sequence"/>
</dbReference>